<evidence type="ECO:0000313" key="1">
    <source>
        <dbReference type="EnsemblMetazoa" id="XP_030850877"/>
    </source>
</evidence>
<sequence>MLELKDFAFRSLQLLTQVLHFTFCRFRHVTYKMAPITRRVSRYTTYLMLAMLCVLATYQGASGGANNDESCSSRDGFCMPQEGQTPAKCCVEMGGCESVEDCD</sequence>
<reference evidence="2" key="1">
    <citation type="submission" date="2015-02" db="EMBL/GenBank/DDBJ databases">
        <title>Genome sequencing for Strongylocentrotus purpuratus.</title>
        <authorList>
            <person name="Murali S."/>
            <person name="Liu Y."/>
            <person name="Vee V."/>
            <person name="English A."/>
            <person name="Wang M."/>
            <person name="Skinner E."/>
            <person name="Han Y."/>
            <person name="Muzny D.M."/>
            <person name="Worley K.C."/>
            <person name="Gibbs R.A."/>
        </authorList>
    </citation>
    <scope>NUCLEOTIDE SEQUENCE</scope>
</reference>
<dbReference type="RefSeq" id="XP_030850877.1">
    <property type="nucleotide sequence ID" value="XM_030995017.1"/>
</dbReference>
<evidence type="ECO:0000313" key="2">
    <source>
        <dbReference type="Proteomes" id="UP000007110"/>
    </source>
</evidence>
<dbReference type="KEGG" id="spu:115928160"/>
<accession>A0A7M7PIS4</accession>
<dbReference type="GeneID" id="115928160"/>
<proteinExistence type="predicted"/>
<dbReference type="EnsemblMetazoa" id="XM_030995017">
    <property type="protein sequence ID" value="XP_030850877"/>
    <property type="gene ID" value="LOC115928160"/>
</dbReference>
<dbReference type="AlphaFoldDB" id="A0A7M7PIS4"/>
<keyword evidence="2" id="KW-1185">Reference proteome</keyword>
<organism evidence="1 2">
    <name type="scientific">Strongylocentrotus purpuratus</name>
    <name type="common">Purple sea urchin</name>
    <dbReference type="NCBI Taxonomy" id="7668"/>
    <lineage>
        <taxon>Eukaryota</taxon>
        <taxon>Metazoa</taxon>
        <taxon>Echinodermata</taxon>
        <taxon>Eleutherozoa</taxon>
        <taxon>Echinozoa</taxon>
        <taxon>Echinoidea</taxon>
        <taxon>Euechinoidea</taxon>
        <taxon>Echinacea</taxon>
        <taxon>Camarodonta</taxon>
        <taxon>Echinidea</taxon>
        <taxon>Strongylocentrotidae</taxon>
        <taxon>Strongylocentrotus</taxon>
    </lineage>
</organism>
<reference evidence="1" key="2">
    <citation type="submission" date="2021-01" db="UniProtKB">
        <authorList>
            <consortium name="EnsemblMetazoa"/>
        </authorList>
    </citation>
    <scope>IDENTIFICATION</scope>
</reference>
<dbReference type="InParanoid" id="A0A7M7PIS4"/>
<dbReference type="Proteomes" id="UP000007110">
    <property type="component" value="Unassembled WGS sequence"/>
</dbReference>
<name>A0A7M7PIS4_STRPU</name>
<protein>
    <submittedName>
        <fullName evidence="1">Uncharacterized protein</fullName>
    </submittedName>
</protein>